<protein>
    <submittedName>
        <fullName evidence="2">DUF6088 family protein</fullName>
    </submittedName>
</protein>
<dbReference type="AlphaFoldDB" id="A0A4Z1QU17"/>
<sequence length="246" mass="27559">MPDPTSDTLERIQKRIADAAPSGVWSRSDFLDIATPNAVEKALQRLTNRGDIRRPHRGLYDKPAVSQLTGRMVFPPRASFIDAIARRDKLRVCVDGMTAANDLGLTTAVPARSTIYADTYPRTIEIEANAGDAEATKPVIYILDFKRISAKTAFWAGRPAMRVIQALHWFRDERSNLETVVDGIVRYLARSHHRQPIVEDLRENIHAIPAWMYRAVETITADPPLQEDGNTPPGRGGMDEHAPEFH</sequence>
<dbReference type="RefSeq" id="WP_137409472.1">
    <property type="nucleotide sequence ID" value="NZ_CP109970.1"/>
</dbReference>
<dbReference type="OrthoDB" id="583588at2"/>
<accession>A0A4Z1QU17</accession>
<dbReference type="EMBL" id="CP109970">
    <property type="protein sequence ID" value="UYZ10943.1"/>
    <property type="molecule type" value="Genomic_DNA"/>
</dbReference>
<reference evidence="2" key="1">
    <citation type="submission" date="2022-10" db="EMBL/GenBank/DDBJ databases">
        <title>Complete genome sequence of Agrobacterium salinitolerans CFBP5507.</title>
        <authorList>
            <person name="Tchabashvili S."/>
            <person name="Yen H.-C."/>
            <person name="Haryono M."/>
            <person name="Lin Y.-C."/>
            <person name="Lai E.-M."/>
            <person name="Kuo C.-H."/>
        </authorList>
    </citation>
    <scope>NUCLEOTIDE SEQUENCE</scope>
    <source>
        <strain evidence="2">CFBP5507</strain>
        <plasmid evidence="2">pAtCFBP5507a</plasmid>
    </source>
</reference>
<gene>
    <name evidence="2" type="ORF">CFBP5507_25865</name>
</gene>
<organism evidence="2 3">
    <name type="scientific">Agrobacterium salinitolerans</name>
    <dbReference type="NCBI Taxonomy" id="1183413"/>
    <lineage>
        <taxon>Bacteria</taxon>
        <taxon>Pseudomonadati</taxon>
        <taxon>Pseudomonadota</taxon>
        <taxon>Alphaproteobacteria</taxon>
        <taxon>Hyphomicrobiales</taxon>
        <taxon>Rhizobiaceae</taxon>
        <taxon>Rhizobium/Agrobacterium group</taxon>
        <taxon>Agrobacterium</taxon>
    </lineage>
</organism>
<name>A0A4Z1QU17_9HYPH</name>
<dbReference type="Pfam" id="PF19570">
    <property type="entry name" value="DUF6088"/>
    <property type="match status" value="1"/>
</dbReference>
<geneLocation type="plasmid" evidence="2 3">
    <name>pAtCFBP5507a</name>
</geneLocation>
<dbReference type="InterPro" id="IPR045738">
    <property type="entry name" value="DUF6088"/>
</dbReference>
<evidence type="ECO:0000256" key="1">
    <source>
        <dbReference type="SAM" id="MobiDB-lite"/>
    </source>
</evidence>
<feature type="compositionally biased region" description="Basic and acidic residues" evidence="1">
    <location>
        <begin position="237"/>
        <end position="246"/>
    </location>
</feature>
<dbReference type="Proteomes" id="UP000298735">
    <property type="component" value="Plasmid pAtCFBP5507a"/>
</dbReference>
<keyword evidence="2" id="KW-0614">Plasmid</keyword>
<evidence type="ECO:0000313" key="3">
    <source>
        <dbReference type="Proteomes" id="UP000298735"/>
    </source>
</evidence>
<dbReference type="KEGG" id="asal:CFBP5507_25865"/>
<feature type="region of interest" description="Disordered" evidence="1">
    <location>
        <begin position="222"/>
        <end position="246"/>
    </location>
</feature>
<evidence type="ECO:0000313" key="2">
    <source>
        <dbReference type="EMBL" id="UYZ10943.1"/>
    </source>
</evidence>
<proteinExistence type="predicted"/>